<gene>
    <name evidence="8" type="primary">rplX</name>
    <name evidence="11" type="ORF">CUN60_11240</name>
</gene>
<comment type="function">
    <text evidence="8">One of two assembly initiator proteins, it binds directly to the 5'-end of the 23S rRNA, where it nucleates assembly of the 50S subunit.</text>
</comment>
<evidence type="ECO:0000256" key="8">
    <source>
        <dbReference type="HAMAP-Rule" id="MF_01326"/>
    </source>
</evidence>
<feature type="domain" description="KOW" evidence="10">
    <location>
        <begin position="3"/>
        <end position="30"/>
    </location>
</feature>
<dbReference type="SUPFAM" id="SSF50104">
    <property type="entry name" value="Translation proteins SH3-like domain"/>
    <property type="match status" value="1"/>
</dbReference>
<dbReference type="OrthoDB" id="9807419at2"/>
<dbReference type="HAMAP" id="MF_01326_B">
    <property type="entry name" value="Ribosomal_uL24_B"/>
    <property type="match status" value="1"/>
</dbReference>
<protein>
    <recommendedName>
        <fullName evidence="6 8">Large ribosomal subunit protein uL24</fullName>
    </recommendedName>
</protein>
<keyword evidence="12" id="KW-1185">Reference proteome</keyword>
<dbReference type="InterPro" id="IPR003256">
    <property type="entry name" value="Ribosomal_uL24"/>
</dbReference>
<evidence type="ECO:0000313" key="11">
    <source>
        <dbReference type="EMBL" id="AUR52844.1"/>
    </source>
</evidence>
<evidence type="ECO:0000256" key="3">
    <source>
        <dbReference type="ARBA" id="ARBA00022884"/>
    </source>
</evidence>
<evidence type="ECO:0000313" key="12">
    <source>
        <dbReference type="Proteomes" id="UP000236655"/>
    </source>
</evidence>
<dbReference type="GO" id="GO:0019843">
    <property type="term" value="F:rRNA binding"/>
    <property type="evidence" value="ECO:0007669"/>
    <property type="project" value="UniProtKB-UniRule"/>
</dbReference>
<evidence type="ECO:0000259" key="10">
    <source>
        <dbReference type="SMART" id="SM00739"/>
    </source>
</evidence>
<sequence>MKKIRKGDEVIVIAGKDKGKIAQVQQVVEDGSKVIVEGVNVAKKHVRPNPMKGVQGGIVDKTMPVDISNVAIYNSETKKADRVGFKVEGDKKVRVFKSNGKVIG</sequence>
<dbReference type="EMBL" id="CP024847">
    <property type="protein sequence ID" value="AUR52844.1"/>
    <property type="molecule type" value="Genomic_DNA"/>
</dbReference>
<reference evidence="12" key="1">
    <citation type="submission" date="2017-11" db="EMBL/GenBank/DDBJ databases">
        <authorList>
            <person name="Chan K.G."/>
            <person name="Lee L.S."/>
        </authorList>
    </citation>
    <scope>NUCLEOTIDE SEQUENCE [LARGE SCALE GENOMIC DNA]</scope>
    <source>
        <strain evidence="12">DSM 100970</strain>
    </source>
</reference>
<dbReference type="Pfam" id="PF17136">
    <property type="entry name" value="ribosomal_L24"/>
    <property type="match status" value="1"/>
</dbReference>
<evidence type="ECO:0000256" key="2">
    <source>
        <dbReference type="ARBA" id="ARBA00022730"/>
    </source>
</evidence>
<dbReference type="KEGG" id="nba:CUN60_11240"/>
<dbReference type="CDD" id="cd06089">
    <property type="entry name" value="KOW_RPL26"/>
    <property type="match status" value="1"/>
</dbReference>
<dbReference type="GO" id="GO:0005840">
    <property type="term" value="C:ribosome"/>
    <property type="evidence" value="ECO:0007669"/>
    <property type="project" value="UniProtKB-KW"/>
</dbReference>
<comment type="function">
    <text evidence="7 8">One of the proteins that surrounds the polypeptide exit tunnel on the outside of the subunit.</text>
</comment>
<dbReference type="InterPro" id="IPR041988">
    <property type="entry name" value="Ribosomal_uL24_KOW"/>
</dbReference>
<dbReference type="Gene3D" id="2.30.30.30">
    <property type="match status" value="1"/>
</dbReference>
<dbReference type="FunFam" id="2.30.30.30:FF:000004">
    <property type="entry name" value="50S ribosomal protein L24"/>
    <property type="match status" value="1"/>
</dbReference>
<proteinExistence type="inferred from homology"/>
<dbReference type="SMART" id="SM00739">
    <property type="entry name" value="KOW"/>
    <property type="match status" value="1"/>
</dbReference>
<keyword evidence="2 8" id="KW-0699">rRNA-binding</keyword>
<evidence type="ECO:0000256" key="1">
    <source>
        <dbReference type="ARBA" id="ARBA00010618"/>
    </source>
</evidence>
<accession>A0A2I7N8Q7</accession>
<comment type="similarity">
    <text evidence="1 8 9">Belongs to the universal ribosomal protein uL24 family.</text>
</comment>
<dbReference type="Proteomes" id="UP000236655">
    <property type="component" value="Chromosome"/>
</dbReference>
<evidence type="ECO:0000256" key="7">
    <source>
        <dbReference type="ARBA" id="ARBA00058688"/>
    </source>
</evidence>
<dbReference type="InterPro" id="IPR005825">
    <property type="entry name" value="Ribosomal_uL24_CS"/>
</dbReference>
<dbReference type="PANTHER" id="PTHR12903">
    <property type="entry name" value="MITOCHONDRIAL RIBOSOMAL PROTEIN L24"/>
    <property type="match status" value="1"/>
</dbReference>
<keyword evidence="3 8" id="KW-0694">RNA-binding</keyword>
<keyword evidence="4 8" id="KW-0689">Ribosomal protein</keyword>
<evidence type="ECO:0000256" key="4">
    <source>
        <dbReference type="ARBA" id="ARBA00022980"/>
    </source>
</evidence>
<dbReference type="InterPro" id="IPR014722">
    <property type="entry name" value="Rib_uL2_dom2"/>
</dbReference>
<evidence type="ECO:0000256" key="5">
    <source>
        <dbReference type="ARBA" id="ARBA00023274"/>
    </source>
</evidence>
<evidence type="ECO:0000256" key="9">
    <source>
        <dbReference type="RuleBase" id="RU003477"/>
    </source>
</evidence>
<name>A0A2I7N8Q7_9NEIS</name>
<dbReference type="GO" id="GO:0006412">
    <property type="term" value="P:translation"/>
    <property type="evidence" value="ECO:0007669"/>
    <property type="project" value="UniProtKB-UniRule"/>
</dbReference>
<dbReference type="GO" id="GO:0003735">
    <property type="term" value="F:structural constituent of ribosome"/>
    <property type="evidence" value="ECO:0007669"/>
    <property type="project" value="InterPro"/>
</dbReference>
<dbReference type="Pfam" id="PF00467">
    <property type="entry name" value="KOW"/>
    <property type="match status" value="1"/>
</dbReference>
<comment type="subunit">
    <text evidence="8">Part of the 50S ribosomal subunit.</text>
</comment>
<organism evidence="11 12">
    <name type="scientific">Aquella oligotrophica</name>
    <dbReference type="NCBI Taxonomy" id="2067065"/>
    <lineage>
        <taxon>Bacteria</taxon>
        <taxon>Pseudomonadati</taxon>
        <taxon>Pseudomonadota</taxon>
        <taxon>Betaproteobacteria</taxon>
        <taxon>Neisseriales</taxon>
        <taxon>Neisseriaceae</taxon>
        <taxon>Aquella</taxon>
    </lineage>
</organism>
<dbReference type="RefSeq" id="WP_102952131.1">
    <property type="nucleotide sequence ID" value="NZ_CP024847.1"/>
</dbReference>
<evidence type="ECO:0000256" key="6">
    <source>
        <dbReference type="ARBA" id="ARBA00035206"/>
    </source>
</evidence>
<dbReference type="PROSITE" id="PS01108">
    <property type="entry name" value="RIBOSOMAL_L24"/>
    <property type="match status" value="1"/>
</dbReference>
<dbReference type="InterPro" id="IPR057264">
    <property type="entry name" value="Ribosomal_uL24_C"/>
</dbReference>
<dbReference type="AlphaFoldDB" id="A0A2I7N8Q7"/>
<dbReference type="InterPro" id="IPR005824">
    <property type="entry name" value="KOW"/>
</dbReference>
<dbReference type="GO" id="GO:1990904">
    <property type="term" value="C:ribonucleoprotein complex"/>
    <property type="evidence" value="ECO:0007669"/>
    <property type="project" value="UniProtKB-KW"/>
</dbReference>
<keyword evidence="5 8" id="KW-0687">Ribonucleoprotein</keyword>
<dbReference type="InterPro" id="IPR008991">
    <property type="entry name" value="Translation_prot_SH3-like_sf"/>
</dbReference>
<dbReference type="NCBIfam" id="TIGR01079">
    <property type="entry name" value="rplX_bact"/>
    <property type="match status" value="1"/>
</dbReference>